<evidence type="ECO:0000256" key="2">
    <source>
        <dbReference type="ARBA" id="ARBA00022692"/>
    </source>
</evidence>
<feature type="transmembrane region" description="Helical" evidence="5">
    <location>
        <begin position="39"/>
        <end position="57"/>
    </location>
</feature>
<evidence type="ECO:0000256" key="3">
    <source>
        <dbReference type="ARBA" id="ARBA00022989"/>
    </source>
</evidence>
<accession>A0A381TC93</accession>
<evidence type="ECO:0000313" key="6">
    <source>
        <dbReference type="EMBL" id="SVA13349.1"/>
    </source>
</evidence>
<dbReference type="InterPro" id="IPR002781">
    <property type="entry name" value="TM_pro_TauE-like"/>
</dbReference>
<evidence type="ECO:0000256" key="4">
    <source>
        <dbReference type="ARBA" id="ARBA00023136"/>
    </source>
</evidence>
<dbReference type="EMBL" id="UINC01004307">
    <property type="protein sequence ID" value="SVA13349.1"/>
    <property type="molecule type" value="Genomic_DNA"/>
</dbReference>
<organism evidence="6">
    <name type="scientific">marine metagenome</name>
    <dbReference type="NCBI Taxonomy" id="408172"/>
    <lineage>
        <taxon>unclassified sequences</taxon>
        <taxon>metagenomes</taxon>
        <taxon>ecological metagenomes</taxon>
    </lineage>
</organism>
<comment type="subcellular location">
    <subcellularLocation>
        <location evidence="1">Membrane</location>
        <topology evidence="1">Multi-pass membrane protein</topology>
    </subcellularLocation>
</comment>
<keyword evidence="3 5" id="KW-1133">Transmembrane helix</keyword>
<evidence type="ECO:0000256" key="5">
    <source>
        <dbReference type="SAM" id="Phobius"/>
    </source>
</evidence>
<keyword evidence="2 5" id="KW-0812">Transmembrane</keyword>
<dbReference type="InterPro" id="IPR051598">
    <property type="entry name" value="TSUP/Inactive_protease-like"/>
</dbReference>
<reference evidence="6" key="1">
    <citation type="submission" date="2018-05" db="EMBL/GenBank/DDBJ databases">
        <authorList>
            <person name="Lanie J.A."/>
            <person name="Ng W.-L."/>
            <person name="Kazmierczak K.M."/>
            <person name="Andrzejewski T.M."/>
            <person name="Davidsen T.M."/>
            <person name="Wayne K.J."/>
            <person name="Tettelin H."/>
            <person name="Glass J.I."/>
            <person name="Rusch D."/>
            <person name="Podicherti R."/>
            <person name="Tsui H.-C.T."/>
            <person name="Winkler M.E."/>
        </authorList>
    </citation>
    <scope>NUCLEOTIDE SEQUENCE</scope>
</reference>
<sequence>MITLALVGFIVGILSSISGLGGGFMIVPLLIFLGREAKLAVGTSFVFILVVAISSIISHYRLGNVDIKTGLALGFGGIIGAQIGPQILQHVSEQNFKRIFAVLLVITAVWIFVDSKS</sequence>
<feature type="transmembrane region" description="Helical" evidence="5">
    <location>
        <begin position="69"/>
        <end position="88"/>
    </location>
</feature>
<keyword evidence="4 5" id="KW-0472">Membrane</keyword>
<evidence type="ECO:0008006" key="7">
    <source>
        <dbReference type="Google" id="ProtNLM"/>
    </source>
</evidence>
<evidence type="ECO:0000256" key="1">
    <source>
        <dbReference type="ARBA" id="ARBA00004141"/>
    </source>
</evidence>
<dbReference type="PANTHER" id="PTHR43701">
    <property type="entry name" value="MEMBRANE TRANSPORTER PROTEIN MJ0441-RELATED"/>
    <property type="match status" value="1"/>
</dbReference>
<name>A0A381TC93_9ZZZZ</name>
<feature type="transmembrane region" description="Helical" evidence="5">
    <location>
        <begin position="95"/>
        <end position="113"/>
    </location>
</feature>
<dbReference type="GO" id="GO:0016020">
    <property type="term" value="C:membrane"/>
    <property type="evidence" value="ECO:0007669"/>
    <property type="project" value="UniProtKB-SubCell"/>
</dbReference>
<dbReference type="PANTHER" id="PTHR43701:SF2">
    <property type="entry name" value="MEMBRANE TRANSPORTER PROTEIN YJNA-RELATED"/>
    <property type="match status" value="1"/>
</dbReference>
<dbReference type="Pfam" id="PF01925">
    <property type="entry name" value="TauE"/>
    <property type="match status" value="1"/>
</dbReference>
<gene>
    <name evidence="6" type="ORF">METZ01_LOCUS66203</name>
</gene>
<feature type="transmembrane region" description="Helical" evidence="5">
    <location>
        <begin position="6"/>
        <end position="32"/>
    </location>
</feature>
<proteinExistence type="predicted"/>
<protein>
    <recommendedName>
        <fullName evidence="7">Membrane transporter protein</fullName>
    </recommendedName>
</protein>
<dbReference type="AlphaFoldDB" id="A0A381TC93"/>